<evidence type="ECO:0000313" key="4">
    <source>
        <dbReference type="Proteomes" id="UP000248616"/>
    </source>
</evidence>
<proteinExistence type="predicted"/>
<dbReference type="SUPFAM" id="SSF82866">
    <property type="entry name" value="Multidrug efflux transporter AcrB transmembrane domain"/>
    <property type="match status" value="1"/>
</dbReference>
<dbReference type="GO" id="GO:0016020">
    <property type="term" value="C:membrane"/>
    <property type="evidence" value="ECO:0007669"/>
    <property type="project" value="InterPro"/>
</dbReference>
<keyword evidence="2" id="KW-1133">Transmembrane helix</keyword>
<dbReference type="Pfam" id="PF00873">
    <property type="entry name" value="ACR_tran"/>
    <property type="match status" value="1"/>
</dbReference>
<dbReference type="Proteomes" id="UP000248616">
    <property type="component" value="Unassembled WGS sequence"/>
</dbReference>
<comment type="caution">
    <text evidence="3">The sequence shown here is derived from an EMBL/GenBank/DDBJ whole genome shotgun (WGS) entry which is preliminary data.</text>
</comment>
<feature type="transmembrane region" description="Helical" evidence="2">
    <location>
        <begin position="20"/>
        <end position="43"/>
    </location>
</feature>
<keyword evidence="2" id="KW-0472">Membrane</keyword>
<dbReference type="AlphaFoldDB" id="A0A2W7CBH6"/>
<feature type="region of interest" description="Disordered" evidence="1">
    <location>
        <begin position="72"/>
        <end position="91"/>
    </location>
</feature>
<evidence type="ECO:0000256" key="2">
    <source>
        <dbReference type="SAM" id="Phobius"/>
    </source>
</evidence>
<dbReference type="InterPro" id="IPR001036">
    <property type="entry name" value="Acrflvin-R"/>
</dbReference>
<dbReference type="EMBL" id="MZXV01000013">
    <property type="protein sequence ID" value="PZV39621.1"/>
    <property type="molecule type" value="Genomic_DNA"/>
</dbReference>
<dbReference type="RefSeq" id="WP_111543367.1">
    <property type="nucleotide sequence ID" value="NZ_MZXV01000013.1"/>
</dbReference>
<dbReference type="GO" id="GO:0022857">
    <property type="term" value="F:transmembrane transporter activity"/>
    <property type="evidence" value="ECO:0007669"/>
    <property type="project" value="InterPro"/>
</dbReference>
<organism evidence="3 4">
    <name type="scientific">Mesorhizobium kowhaii</name>
    <dbReference type="NCBI Taxonomy" id="1300272"/>
    <lineage>
        <taxon>Bacteria</taxon>
        <taxon>Pseudomonadati</taxon>
        <taxon>Pseudomonadota</taxon>
        <taxon>Alphaproteobacteria</taxon>
        <taxon>Hyphomicrobiales</taxon>
        <taxon>Phyllobacteriaceae</taxon>
        <taxon>Mesorhizobium</taxon>
    </lineage>
</organism>
<reference evidence="4" key="1">
    <citation type="submission" date="2017-03" db="EMBL/GenBank/DDBJ databases">
        <authorList>
            <person name="Safronova V.I."/>
            <person name="Sazanova A.L."/>
            <person name="Chirak E.R."/>
        </authorList>
    </citation>
    <scope>NUCLEOTIDE SEQUENCE [LARGE SCALE GENOMIC DNA]</scope>
    <source>
        <strain evidence="4">Ach-343</strain>
    </source>
</reference>
<evidence type="ECO:0000313" key="3">
    <source>
        <dbReference type="EMBL" id="PZV39621.1"/>
    </source>
</evidence>
<gene>
    <name evidence="3" type="ORF">B5V02_06660</name>
</gene>
<dbReference type="Gene3D" id="1.20.1640.10">
    <property type="entry name" value="Multidrug efflux transporter AcrB transmembrane domain"/>
    <property type="match status" value="1"/>
</dbReference>
<keyword evidence="2" id="KW-0812">Transmembrane</keyword>
<accession>A0A2W7CBH6</accession>
<name>A0A2W7CBH6_9HYPH</name>
<feature type="compositionally biased region" description="Basic and acidic residues" evidence="1">
    <location>
        <begin position="81"/>
        <end position="91"/>
    </location>
</feature>
<evidence type="ECO:0000256" key="1">
    <source>
        <dbReference type="SAM" id="MobiDB-lite"/>
    </source>
</evidence>
<dbReference type="OrthoDB" id="9758234at2"/>
<protein>
    <submittedName>
        <fullName evidence="3">Uncharacterized protein</fullName>
    </submittedName>
</protein>
<keyword evidence="4" id="KW-1185">Reference proteome</keyword>
<sequence length="91" mass="9584">MAAARGFMFVTGRALGLSPLIGILTPVGIAVRNSILLVGYTPAARKERDMSRFEALLDAARNPGQLLVDRSDAQAATATPAKDHPGHAYPV</sequence>